<name>A0A2L0UDJ8_9MICC</name>
<protein>
    <submittedName>
        <fullName evidence="2">Uncharacterized protein</fullName>
    </submittedName>
</protein>
<reference evidence="2 3" key="1">
    <citation type="submission" date="2017-11" db="EMBL/GenBank/DDBJ databases">
        <title>Draft genome of Arthrobacter agilis strain UMCV2, a plant growth-promoting rhizobacterium and biocontrol capacity of phytopathogenic fungi.</title>
        <authorList>
            <person name="Martinez-Camara R."/>
            <person name="Santoyo G."/>
            <person name="Moreno-Hagelsieb G."/>
            <person name="Valencia-Cantero E."/>
        </authorList>
    </citation>
    <scope>NUCLEOTIDE SEQUENCE [LARGE SCALE GENOMIC DNA]</scope>
    <source>
        <strain evidence="2 3">UMCV2</strain>
    </source>
</reference>
<accession>A0A2L0UDJ8</accession>
<dbReference type="AlphaFoldDB" id="A0A2L0UDJ8"/>
<feature type="region of interest" description="Disordered" evidence="1">
    <location>
        <begin position="1"/>
        <end position="37"/>
    </location>
</feature>
<sequence length="71" mass="7327">MSTSEHDGAASPGENRPQGEVPPAPGLPLPVSGVRPPLPAERLVVAGQQFSQPQYTDNFYEAIGGAEGADI</sequence>
<evidence type="ECO:0000313" key="3">
    <source>
        <dbReference type="Proteomes" id="UP000239187"/>
    </source>
</evidence>
<gene>
    <name evidence="2" type="ORF">CVO76_06490</name>
</gene>
<proteinExistence type="predicted"/>
<dbReference type="EMBL" id="CP024915">
    <property type="protein sequence ID" value="AUZ87321.1"/>
    <property type="molecule type" value="Genomic_DNA"/>
</dbReference>
<evidence type="ECO:0000313" key="2">
    <source>
        <dbReference type="EMBL" id="AUZ87321.1"/>
    </source>
</evidence>
<organism evidence="2 3">
    <name type="scientific">Arthrobacter agilis</name>
    <dbReference type="NCBI Taxonomy" id="37921"/>
    <lineage>
        <taxon>Bacteria</taxon>
        <taxon>Bacillati</taxon>
        <taxon>Actinomycetota</taxon>
        <taxon>Actinomycetes</taxon>
        <taxon>Micrococcales</taxon>
        <taxon>Micrococcaceae</taxon>
        <taxon>Arthrobacter</taxon>
    </lineage>
</organism>
<dbReference type="Proteomes" id="UP000239187">
    <property type="component" value="Chromosome"/>
</dbReference>
<feature type="non-terminal residue" evidence="2">
    <location>
        <position position="71"/>
    </location>
</feature>
<evidence type="ECO:0000256" key="1">
    <source>
        <dbReference type="SAM" id="MobiDB-lite"/>
    </source>
</evidence>